<dbReference type="EMBL" id="CAJOBH010001672">
    <property type="protein sequence ID" value="CAF3867379.1"/>
    <property type="molecule type" value="Genomic_DNA"/>
</dbReference>
<evidence type="ECO:0000313" key="9">
    <source>
        <dbReference type="EMBL" id="CAF3829527.1"/>
    </source>
</evidence>
<dbReference type="InterPro" id="IPR002048">
    <property type="entry name" value="EF_hand_dom"/>
</dbReference>
<evidence type="ECO:0000313" key="10">
    <source>
        <dbReference type="EMBL" id="CAF3867379.1"/>
    </source>
</evidence>
<evidence type="ECO:0000313" key="7">
    <source>
        <dbReference type="EMBL" id="CAF1643270.1"/>
    </source>
</evidence>
<dbReference type="PROSITE" id="PS50222">
    <property type="entry name" value="EF_HAND_2"/>
    <property type="match status" value="2"/>
</dbReference>
<evidence type="ECO:0000313" key="8">
    <source>
        <dbReference type="EMBL" id="CAF2244191.1"/>
    </source>
</evidence>
<dbReference type="Proteomes" id="UP000676336">
    <property type="component" value="Unassembled WGS sequence"/>
</dbReference>
<dbReference type="Gene3D" id="1.10.238.10">
    <property type="entry name" value="EF-hand"/>
    <property type="match status" value="6"/>
</dbReference>
<feature type="compositionally biased region" description="Low complexity" evidence="4">
    <location>
        <begin position="348"/>
        <end position="366"/>
    </location>
</feature>
<feature type="region of interest" description="Disordered" evidence="4">
    <location>
        <begin position="1"/>
        <end position="95"/>
    </location>
</feature>
<dbReference type="PANTHER" id="PTHR20875:SF5">
    <property type="entry name" value="EF-HAND DOMAIN-CONTAINING PROTEIN"/>
    <property type="match status" value="1"/>
</dbReference>
<dbReference type="PROSITE" id="PS00018">
    <property type="entry name" value="EF_HAND_1"/>
    <property type="match status" value="1"/>
</dbReference>
<feature type="compositionally biased region" description="Low complexity" evidence="4">
    <location>
        <begin position="617"/>
        <end position="627"/>
    </location>
</feature>
<evidence type="ECO:0000313" key="12">
    <source>
        <dbReference type="Proteomes" id="UP000663824"/>
    </source>
</evidence>
<evidence type="ECO:0000256" key="3">
    <source>
        <dbReference type="ARBA" id="ARBA00022837"/>
    </source>
</evidence>
<feature type="domain" description="EF-hand" evidence="5">
    <location>
        <begin position="767"/>
        <end position="802"/>
    </location>
</feature>
<sequence>MSVVSATPLLGYDHHKQSSSSPLLNKKLNSYPKIEHPSKRTDNNNKTDLDIRGRSRDGHGDGKLIRNESSRSESINRHRRSSSFKHNLNTRKYSQHNDDMQTIYEQVQDQVRLPIFGHRTDSQLSSSSSYDYDKDKEKQNHRTSRIQIDELEVKLREKVRSQLHDVRTKFRHAAQNDPNGKISRQALQHLIATVFGTQTQIAPNQIEKLLERLDLKYLNKISFDEFLQSLFNGEEQLPDWINRDKSPREESSSRKSATQMFLILKERIRTKHKDLLNICPSLNGGPSSRIFKAQFHNAINDMGYKMKDTEFDKLWDKFDTDGFKAVNSDKFTKILTNESIGEEEIKLSNNDESSFHSSSRTAQSSHSESDLKTPRLIHSRGQLDENQIQKWLNYKFPQGLSDLERSLERLDTKQMGTLPRDRFLEELKRFGLKLETNLLEFFLKRLNVDLSLTNDGIPYHDVINAFKQKSDPTRKRINADNQVPAEDTRQTSLEKQIDYALSMNYEQVRDLFYNFDVSNSGTVSANELRSIIEDFINYILKPDEYHQLLKQIPMDENRRVKYKEYLKQVLDRTLHLQEQEQQKSSKNSQWDSTKEKTIRQKLNLQELKQKRQNYLNQTLNNNNNNNSDDNEQQQRTRSIDELCEMLKSLIRNRYKDIEDEFKKLDRGSYRELTQDLLFDLFKRLSLKPEVTRSEIDLIWSRCHLKENGHLDFYQFLREFGYSKRSAHYPNAKKNPPKRGDADFLLTSRKLYGDSILVHGTALNAIRSNWNELRREFAELDPYRTGYVQSDEFDEILTELCPSVNQDDLDIFKFKFQTQNDSRMNYVRFLKHHAPLPELIGVVEESNRNYPLPTINERSPRATSDRSILTQVCNKLSRKLIDSYKQLRRTFKQRDPTNSGSVPVKAFKEILNQYKCSLNDEEFYTLTSQIDTKMDGTIDYNYFLQQYVKSN</sequence>
<proteinExistence type="predicted"/>
<feature type="region of interest" description="Disordered" evidence="4">
    <location>
        <begin position="346"/>
        <end position="376"/>
    </location>
</feature>
<dbReference type="AlphaFoldDB" id="A0A817A5S5"/>
<accession>A0A817A5S5</accession>
<dbReference type="PANTHER" id="PTHR20875">
    <property type="entry name" value="EF-HAND CALCIUM-BINDING DOMAIN-CONTAINING PROTEIN 6-RELATED"/>
    <property type="match status" value="1"/>
</dbReference>
<dbReference type="Proteomes" id="UP000681967">
    <property type="component" value="Unassembled WGS sequence"/>
</dbReference>
<gene>
    <name evidence="10" type="ORF">BYL167_LOCUS6725</name>
    <name evidence="6" type="ORF">CJN711_LOCUS23652</name>
    <name evidence="9" type="ORF">GIL414_LOCUS2712</name>
    <name evidence="7" type="ORF">KQP761_LOCUS28480</name>
    <name evidence="8" type="ORF">MBJ925_LOCUS37516</name>
    <name evidence="11" type="ORF">SMN809_LOCUS5701</name>
</gene>
<keyword evidence="1" id="KW-0597">Phosphoprotein</keyword>
<evidence type="ECO:0000313" key="6">
    <source>
        <dbReference type="EMBL" id="CAF1432546.1"/>
    </source>
</evidence>
<dbReference type="EMBL" id="CAJNRE010020882">
    <property type="protein sequence ID" value="CAF2244191.1"/>
    <property type="molecule type" value="Genomic_DNA"/>
</dbReference>
<feature type="compositionally biased region" description="Basic and acidic residues" evidence="4">
    <location>
        <begin position="33"/>
        <end position="76"/>
    </location>
</feature>
<dbReference type="Proteomes" id="UP000663824">
    <property type="component" value="Unassembled WGS sequence"/>
</dbReference>
<dbReference type="EMBL" id="CAJOBI010001466">
    <property type="protein sequence ID" value="CAF3882838.1"/>
    <property type="molecule type" value="Genomic_DNA"/>
</dbReference>
<dbReference type="Pfam" id="PF13833">
    <property type="entry name" value="EF-hand_8"/>
    <property type="match status" value="1"/>
</dbReference>
<evidence type="ECO:0000313" key="11">
    <source>
        <dbReference type="EMBL" id="CAF3882838.1"/>
    </source>
</evidence>
<evidence type="ECO:0000256" key="4">
    <source>
        <dbReference type="SAM" id="MobiDB-lite"/>
    </source>
</evidence>
<evidence type="ECO:0000256" key="1">
    <source>
        <dbReference type="ARBA" id="ARBA00022553"/>
    </source>
</evidence>
<dbReference type="Proteomes" id="UP000681720">
    <property type="component" value="Unassembled WGS sequence"/>
</dbReference>
<keyword evidence="2" id="KW-0677">Repeat</keyword>
<dbReference type="GO" id="GO:0005509">
    <property type="term" value="F:calcium ion binding"/>
    <property type="evidence" value="ECO:0007669"/>
    <property type="project" value="InterPro"/>
</dbReference>
<dbReference type="SMART" id="SM00054">
    <property type="entry name" value="EFh"/>
    <property type="match status" value="4"/>
</dbReference>
<dbReference type="EMBL" id="CAJNOV010010988">
    <property type="protein sequence ID" value="CAF1432546.1"/>
    <property type="molecule type" value="Genomic_DNA"/>
</dbReference>
<feature type="compositionally biased region" description="Basic and acidic residues" evidence="4">
    <location>
        <begin position="131"/>
        <end position="140"/>
    </location>
</feature>
<dbReference type="EMBL" id="CAJOBJ010000542">
    <property type="protein sequence ID" value="CAF3829527.1"/>
    <property type="molecule type" value="Genomic_DNA"/>
</dbReference>
<dbReference type="InterPro" id="IPR015070">
    <property type="entry name" value="EF_hand_DJBP"/>
</dbReference>
<organism evidence="8 12">
    <name type="scientific">Rotaria magnacalcarata</name>
    <dbReference type="NCBI Taxonomy" id="392030"/>
    <lineage>
        <taxon>Eukaryota</taxon>
        <taxon>Metazoa</taxon>
        <taxon>Spiralia</taxon>
        <taxon>Gnathifera</taxon>
        <taxon>Rotifera</taxon>
        <taxon>Eurotatoria</taxon>
        <taxon>Bdelloidea</taxon>
        <taxon>Philodinida</taxon>
        <taxon>Philodinidae</taxon>
        <taxon>Rotaria</taxon>
    </lineage>
</organism>
<dbReference type="SUPFAM" id="SSF47473">
    <property type="entry name" value="EF-hand"/>
    <property type="match status" value="4"/>
</dbReference>
<evidence type="ECO:0000259" key="5">
    <source>
        <dbReference type="PROSITE" id="PS50222"/>
    </source>
</evidence>
<dbReference type="InterPro" id="IPR018247">
    <property type="entry name" value="EF_Hand_1_Ca_BS"/>
</dbReference>
<dbReference type="InterPro" id="IPR011992">
    <property type="entry name" value="EF-hand-dom_pair"/>
</dbReference>
<feature type="compositionally biased region" description="Low complexity" evidence="4">
    <location>
        <begin position="18"/>
        <end position="30"/>
    </location>
</feature>
<feature type="domain" description="EF-hand" evidence="5">
    <location>
        <begin position="503"/>
        <end position="538"/>
    </location>
</feature>
<dbReference type="OrthoDB" id="26525at2759"/>
<protein>
    <recommendedName>
        <fullName evidence="5">EF-hand domain-containing protein</fullName>
    </recommendedName>
</protein>
<dbReference type="Proteomes" id="UP000663855">
    <property type="component" value="Unassembled WGS sequence"/>
</dbReference>
<name>A0A817A5S5_9BILA</name>
<dbReference type="Proteomes" id="UP000663834">
    <property type="component" value="Unassembled WGS sequence"/>
</dbReference>
<evidence type="ECO:0000256" key="2">
    <source>
        <dbReference type="ARBA" id="ARBA00022737"/>
    </source>
</evidence>
<dbReference type="EMBL" id="CAJNOW010015576">
    <property type="protein sequence ID" value="CAF1643270.1"/>
    <property type="molecule type" value="Genomic_DNA"/>
</dbReference>
<dbReference type="InterPro" id="IPR052603">
    <property type="entry name" value="EFCB6"/>
</dbReference>
<feature type="region of interest" description="Disordered" evidence="4">
    <location>
        <begin position="617"/>
        <end position="636"/>
    </location>
</feature>
<reference evidence="8" key="1">
    <citation type="submission" date="2021-02" db="EMBL/GenBank/DDBJ databases">
        <authorList>
            <person name="Nowell W R."/>
        </authorList>
    </citation>
    <scope>NUCLEOTIDE SEQUENCE</scope>
</reference>
<feature type="region of interest" description="Disordered" evidence="4">
    <location>
        <begin position="117"/>
        <end position="144"/>
    </location>
</feature>
<comment type="caution">
    <text evidence="8">The sequence shown here is derived from an EMBL/GenBank/DDBJ whole genome shotgun (WGS) entry which is preliminary data.</text>
</comment>
<dbReference type="Pfam" id="PF08976">
    <property type="entry name" value="EF-hand_11"/>
    <property type="match status" value="1"/>
</dbReference>
<keyword evidence="3" id="KW-0106">Calcium</keyword>